<dbReference type="AlphaFoldDB" id="A0A5B8RH77"/>
<sequence>MFRHIIHTFPVNVHIIVRFLQPFFVLPACSSWHLRPLPKGLVFRLAELRNVMIAECHMNHLCFRIKIKRVMSAFTADAAMF</sequence>
<reference evidence="1" key="1">
    <citation type="submission" date="2019-06" db="EMBL/GenBank/DDBJ databases">
        <authorList>
            <person name="Murdoch R.W."/>
            <person name="Fathepure B."/>
        </authorList>
    </citation>
    <scope>NUCLEOTIDE SEQUENCE</scope>
</reference>
<evidence type="ECO:0000313" key="1">
    <source>
        <dbReference type="EMBL" id="QEA07991.1"/>
    </source>
</evidence>
<dbReference type="EMBL" id="MN079572">
    <property type="protein sequence ID" value="QEA07991.1"/>
    <property type="molecule type" value="Genomic_DNA"/>
</dbReference>
<organism evidence="1">
    <name type="scientific">uncultured organism</name>
    <dbReference type="NCBI Taxonomy" id="155900"/>
    <lineage>
        <taxon>unclassified sequences</taxon>
        <taxon>environmental samples</taxon>
    </lineage>
</organism>
<proteinExistence type="predicted"/>
<protein>
    <submittedName>
        <fullName evidence="1">Uncharacterized protein</fullName>
    </submittedName>
</protein>
<name>A0A5B8RH77_9ZZZZ</name>
<accession>A0A5B8RH77</accession>
<gene>
    <name evidence="1" type="ORF">KBTEX_04359</name>
</gene>